<evidence type="ECO:0000313" key="1">
    <source>
        <dbReference type="EMBL" id="KAF3521328.1"/>
    </source>
</evidence>
<protein>
    <submittedName>
        <fullName evidence="1">Uncharacterized protein</fullName>
    </submittedName>
</protein>
<proteinExistence type="predicted"/>
<dbReference type="AlphaFoldDB" id="A0A8S9PJA4"/>
<comment type="caution">
    <text evidence="1">The sequence shown here is derived from an EMBL/GenBank/DDBJ whole genome shotgun (WGS) entry which is preliminary data.</text>
</comment>
<accession>A0A8S9PJA4</accession>
<name>A0A8S9PJA4_BRACR</name>
<dbReference type="Proteomes" id="UP000712600">
    <property type="component" value="Unassembled WGS sequence"/>
</dbReference>
<evidence type="ECO:0000313" key="2">
    <source>
        <dbReference type="Proteomes" id="UP000712600"/>
    </source>
</evidence>
<gene>
    <name evidence="1" type="ORF">F2Q69_00047026</name>
</gene>
<dbReference type="EMBL" id="QGKX02001347">
    <property type="protein sequence ID" value="KAF3521328.1"/>
    <property type="molecule type" value="Genomic_DNA"/>
</dbReference>
<reference evidence="1" key="1">
    <citation type="submission" date="2019-12" db="EMBL/GenBank/DDBJ databases">
        <title>Genome sequencing and annotation of Brassica cretica.</title>
        <authorList>
            <person name="Studholme D.J."/>
            <person name="Sarris P."/>
        </authorList>
    </citation>
    <scope>NUCLEOTIDE SEQUENCE</scope>
    <source>
        <strain evidence="1">PFS-109/04</strain>
        <tissue evidence="1">Leaf</tissue>
    </source>
</reference>
<organism evidence="1 2">
    <name type="scientific">Brassica cretica</name>
    <name type="common">Mustard</name>
    <dbReference type="NCBI Taxonomy" id="69181"/>
    <lineage>
        <taxon>Eukaryota</taxon>
        <taxon>Viridiplantae</taxon>
        <taxon>Streptophyta</taxon>
        <taxon>Embryophyta</taxon>
        <taxon>Tracheophyta</taxon>
        <taxon>Spermatophyta</taxon>
        <taxon>Magnoliopsida</taxon>
        <taxon>eudicotyledons</taxon>
        <taxon>Gunneridae</taxon>
        <taxon>Pentapetalae</taxon>
        <taxon>rosids</taxon>
        <taxon>malvids</taxon>
        <taxon>Brassicales</taxon>
        <taxon>Brassicaceae</taxon>
        <taxon>Brassiceae</taxon>
        <taxon>Brassica</taxon>
    </lineage>
</organism>
<sequence>MPIRIPAKSRGSCLNFNTALINCRNVSMTPPLLIARSTVQEYGLARFTRFSQLPQRLYDTSSSHRQIYYTRVWTRQIYSVLHHRCVSITLNRLKHRRFFTESTLPPSYPFLVAVTIVQECGYA</sequence>